<keyword evidence="7" id="KW-1185">Reference proteome</keyword>
<name>A0A2S8SVK5_9BACT</name>
<evidence type="ECO:0000256" key="3">
    <source>
        <dbReference type="ARBA" id="ARBA00022989"/>
    </source>
</evidence>
<evidence type="ECO:0000256" key="4">
    <source>
        <dbReference type="ARBA" id="ARBA00023136"/>
    </source>
</evidence>
<accession>A0A2S8SVK5</accession>
<dbReference type="RefSeq" id="WP_105482706.1">
    <property type="nucleotide sequence ID" value="NZ_NIGF01000003.1"/>
</dbReference>
<dbReference type="OrthoDB" id="532317at2"/>
<comment type="similarity">
    <text evidence="5">Belongs to the 4-toluene sulfonate uptake permease (TSUP) (TC 2.A.102) family.</text>
</comment>
<dbReference type="Proteomes" id="UP000237684">
    <property type="component" value="Unassembled WGS sequence"/>
</dbReference>
<comment type="subcellular location">
    <subcellularLocation>
        <location evidence="5">Cell membrane</location>
        <topology evidence="5">Multi-pass membrane protein</topology>
    </subcellularLocation>
    <subcellularLocation>
        <location evidence="1">Membrane</location>
        <topology evidence="1">Multi-pass membrane protein</topology>
    </subcellularLocation>
</comment>
<reference evidence="6 7" key="1">
    <citation type="journal article" date="2018" name="Syst. Appl. Microbiol.">
        <title>Abditibacterium utsteinense sp. nov., the first cultivated member of candidate phylum FBP, isolated from ice-free Antarctic soil samples.</title>
        <authorList>
            <person name="Tahon G."/>
            <person name="Tytgat B."/>
            <person name="Lebbe L."/>
            <person name="Carlier A."/>
            <person name="Willems A."/>
        </authorList>
    </citation>
    <scope>NUCLEOTIDE SEQUENCE [LARGE SCALE GENOMIC DNA]</scope>
    <source>
        <strain evidence="6 7">LMG 29911</strain>
    </source>
</reference>
<feature type="transmembrane region" description="Helical" evidence="5">
    <location>
        <begin position="72"/>
        <end position="89"/>
    </location>
</feature>
<gene>
    <name evidence="6" type="ORF">B1R32_10388</name>
</gene>
<dbReference type="PANTHER" id="PTHR43701:SF2">
    <property type="entry name" value="MEMBRANE TRANSPORTER PROTEIN YJNA-RELATED"/>
    <property type="match status" value="1"/>
</dbReference>
<dbReference type="GO" id="GO:0005886">
    <property type="term" value="C:plasma membrane"/>
    <property type="evidence" value="ECO:0007669"/>
    <property type="project" value="UniProtKB-SubCell"/>
</dbReference>
<dbReference type="InterPro" id="IPR051598">
    <property type="entry name" value="TSUP/Inactive_protease-like"/>
</dbReference>
<dbReference type="PANTHER" id="PTHR43701">
    <property type="entry name" value="MEMBRANE TRANSPORTER PROTEIN MJ0441-RELATED"/>
    <property type="match status" value="1"/>
</dbReference>
<dbReference type="Pfam" id="PF01925">
    <property type="entry name" value="TauE"/>
    <property type="match status" value="1"/>
</dbReference>
<dbReference type="InterPro" id="IPR002781">
    <property type="entry name" value="TM_pro_TauE-like"/>
</dbReference>
<organism evidence="6 7">
    <name type="scientific">Abditibacterium utsteinense</name>
    <dbReference type="NCBI Taxonomy" id="1960156"/>
    <lineage>
        <taxon>Bacteria</taxon>
        <taxon>Pseudomonadati</taxon>
        <taxon>Abditibacteriota</taxon>
        <taxon>Abditibacteriia</taxon>
        <taxon>Abditibacteriales</taxon>
        <taxon>Abditibacteriaceae</taxon>
        <taxon>Abditibacterium</taxon>
    </lineage>
</organism>
<keyword evidence="3 5" id="KW-1133">Transmembrane helix</keyword>
<evidence type="ECO:0000313" key="7">
    <source>
        <dbReference type="Proteomes" id="UP000237684"/>
    </source>
</evidence>
<protein>
    <recommendedName>
        <fullName evidence="5">Probable membrane transporter protein</fullName>
    </recommendedName>
</protein>
<keyword evidence="5" id="KW-1003">Cell membrane</keyword>
<evidence type="ECO:0000256" key="5">
    <source>
        <dbReference type="RuleBase" id="RU363041"/>
    </source>
</evidence>
<keyword evidence="2 5" id="KW-0812">Transmembrane</keyword>
<feature type="transmembrane region" description="Helical" evidence="5">
    <location>
        <begin position="101"/>
        <end position="122"/>
    </location>
</feature>
<dbReference type="InParanoid" id="A0A2S8SVK5"/>
<evidence type="ECO:0000256" key="2">
    <source>
        <dbReference type="ARBA" id="ARBA00022692"/>
    </source>
</evidence>
<evidence type="ECO:0000313" key="6">
    <source>
        <dbReference type="EMBL" id="PQV64821.1"/>
    </source>
</evidence>
<sequence length="126" mass="13321">MSQWIGLLFTGLVAGIAAGFFGIGGGLIIVPSLVYILGFSQHKATGTSLAILLLPLGAGAVYEYWKKDNVDFKAALVIGVLLALGAWVGGKYANQLKGPTLQLMFGVFAVTMGSYTIWTALLKLRK</sequence>
<proteinExistence type="inferred from homology"/>
<feature type="transmembrane region" description="Helical" evidence="5">
    <location>
        <begin position="44"/>
        <end position="65"/>
    </location>
</feature>
<dbReference type="AlphaFoldDB" id="A0A2S8SVK5"/>
<feature type="transmembrane region" description="Helical" evidence="5">
    <location>
        <begin position="7"/>
        <end position="38"/>
    </location>
</feature>
<keyword evidence="4 5" id="KW-0472">Membrane</keyword>
<evidence type="ECO:0000256" key="1">
    <source>
        <dbReference type="ARBA" id="ARBA00004141"/>
    </source>
</evidence>
<dbReference type="EMBL" id="NIGF01000003">
    <property type="protein sequence ID" value="PQV64821.1"/>
    <property type="molecule type" value="Genomic_DNA"/>
</dbReference>
<comment type="caution">
    <text evidence="6">The sequence shown here is derived from an EMBL/GenBank/DDBJ whole genome shotgun (WGS) entry which is preliminary data.</text>
</comment>